<keyword evidence="2" id="KW-1185">Reference proteome</keyword>
<evidence type="ECO:0000313" key="1">
    <source>
        <dbReference type="EnsemblPlants" id="OB03G12110.1"/>
    </source>
</evidence>
<protein>
    <submittedName>
        <fullName evidence="1">Uncharacterized protein</fullName>
    </submittedName>
</protein>
<dbReference type="HOGENOM" id="CLU_2726210_0_0_1"/>
<reference evidence="1" key="2">
    <citation type="submission" date="2013-04" db="UniProtKB">
        <authorList>
            <consortium name="EnsemblPlants"/>
        </authorList>
    </citation>
    <scope>IDENTIFICATION</scope>
</reference>
<sequence length="72" mass="7909">MSEQVAFLASSSPLFAGLIDLAERASQLLLRPHVCILHLLLQAPPLPSSFFFYMPPRHAGMQQARAHPPGKC</sequence>
<reference evidence="1" key="1">
    <citation type="journal article" date="2013" name="Nat. Commun.">
        <title>Whole-genome sequencing of Oryza brachyantha reveals mechanisms underlying Oryza genome evolution.</title>
        <authorList>
            <person name="Chen J."/>
            <person name="Huang Q."/>
            <person name="Gao D."/>
            <person name="Wang J."/>
            <person name="Lang Y."/>
            <person name="Liu T."/>
            <person name="Li B."/>
            <person name="Bai Z."/>
            <person name="Luis Goicoechea J."/>
            <person name="Liang C."/>
            <person name="Chen C."/>
            <person name="Zhang W."/>
            <person name="Sun S."/>
            <person name="Liao Y."/>
            <person name="Zhang X."/>
            <person name="Yang L."/>
            <person name="Song C."/>
            <person name="Wang M."/>
            <person name="Shi J."/>
            <person name="Liu G."/>
            <person name="Liu J."/>
            <person name="Zhou H."/>
            <person name="Zhou W."/>
            <person name="Yu Q."/>
            <person name="An N."/>
            <person name="Chen Y."/>
            <person name="Cai Q."/>
            <person name="Wang B."/>
            <person name="Liu B."/>
            <person name="Min J."/>
            <person name="Huang Y."/>
            <person name="Wu H."/>
            <person name="Li Z."/>
            <person name="Zhang Y."/>
            <person name="Yin Y."/>
            <person name="Song W."/>
            <person name="Jiang J."/>
            <person name="Jackson S.A."/>
            <person name="Wing R.A."/>
            <person name="Wang J."/>
            <person name="Chen M."/>
        </authorList>
    </citation>
    <scope>NUCLEOTIDE SEQUENCE [LARGE SCALE GENOMIC DNA]</scope>
    <source>
        <strain evidence="1">cv. IRGC 101232</strain>
    </source>
</reference>
<name>J3LJI5_ORYBR</name>
<proteinExistence type="predicted"/>
<accession>J3LJI5</accession>
<organism evidence="1">
    <name type="scientific">Oryza brachyantha</name>
    <name type="common">malo sina</name>
    <dbReference type="NCBI Taxonomy" id="4533"/>
    <lineage>
        <taxon>Eukaryota</taxon>
        <taxon>Viridiplantae</taxon>
        <taxon>Streptophyta</taxon>
        <taxon>Embryophyta</taxon>
        <taxon>Tracheophyta</taxon>
        <taxon>Spermatophyta</taxon>
        <taxon>Magnoliopsida</taxon>
        <taxon>Liliopsida</taxon>
        <taxon>Poales</taxon>
        <taxon>Poaceae</taxon>
        <taxon>BOP clade</taxon>
        <taxon>Oryzoideae</taxon>
        <taxon>Oryzeae</taxon>
        <taxon>Oryzinae</taxon>
        <taxon>Oryza</taxon>
    </lineage>
</organism>
<dbReference type="EnsemblPlants" id="OB03G12110.1">
    <property type="protein sequence ID" value="OB03G12110.1"/>
    <property type="gene ID" value="OB03G12110"/>
</dbReference>
<dbReference type="Proteomes" id="UP000006038">
    <property type="component" value="Chromosome 3"/>
</dbReference>
<dbReference type="AlphaFoldDB" id="J3LJI5"/>
<dbReference type="Gramene" id="OB03G12110.1">
    <property type="protein sequence ID" value="OB03G12110.1"/>
    <property type="gene ID" value="OB03G12110"/>
</dbReference>
<evidence type="ECO:0000313" key="2">
    <source>
        <dbReference type="Proteomes" id="UP000006038"/>
    </source>
</evidence>